<sequence length="172" mass="18742">MAATSEQMVMPTTNQDPQHSTPHSIASAAKLTHNKTNSLSTTSIRSSNSSTKERRPSFTIKLPPSCSRSSHLTSHSLVFNTLAGPDDDNDSTAGFEEALALQQQEGNESNNHGAVGLQPMDDELPVRRSSVQFLPGEDDSLTNHEGKEHGLPKTPYPVTNEKELQHTLFSKH</sequence>
<gene>
    <name evidence="2" type="ORF">K457DRAFT_36213</name>
</gene>
<dbReference type="OrthoDB" id="2363456at2759"/>
<dbReference type="Proteomes" id="UP000078512">
    <property type="component" value="Unassembled WGS sequence"/>
</dbReference>
<feature type="compositionally biased region" description="Polar residues" evidence="1">
    <location>
        <begin position="1"/>
        <end position="24"/>
    </location>
</feature>
<evidence type="ECO:0000313" key="3">
    <source>
        <dbReference type="Proteomes" id="UP000078512"/>
    </source>
</evidence>
<feature type="compositionally biased region" description="Polar residues" evidence="1">
    <location>
        <begin position="103"/>
        <end position="112"/>
    </location>
</feature>
<reference evidence="2 3" key="1">
    <citation type="submission" date="2016-05" db="EMBL/GenBank/DDBJ databases">
        <title>Genome sequencing reveals origins of a unique bacterial endosymbiosis in the earliest lineages of terrestrial Fungi.</title>
        <authorList>
            <consortium name="DOE Joint Genome Institute"/>
            <person name="Uehling J."/>
            <person name="Gryganskyi A."/>
            <person name="Hameed K."/>
            <person name="Tschaplinski T."/>
            <person name="Misztal P."/>
            <person name="Wu S."/>
            <person name="Desiro A."/>
            <person name="Vande Pol N."/>
            <person name="Du Z.-Y."/>
            <person name="Zienkiewicz A."/>
            <person name="Zienkiewicz K."/>
            <person name="Morin E."/>
            <person name="Tisserant E."/>
            <person name="Splivallo R."/>
            <person name="Hainaut M."/>
            <person name="Henrissat B."/>
            <person name="Ohm R."/>
            <person name="Kuo A."/>
            <person name="Yan J."/>
            <person name="Lipzen A."/>
            <person name="Nolan M."/>
            <person name="Labutti K."/>
            <person name="Barry K."/>
            <person name="Goldstein A."/>
            <person name="Labbe J."/>
            <person name="Schadt C."/>
            <person name="Tuskan G."/>
            <person name="Grigoriev I."/>
            <person name="Martin F."/>
            <person name="Vilgalys R."/>
            <person name="Bonito G."/>
        </authorList>
    </citation>
    <scope>NUCLEOTIDE SEQUENCE [LARGE SCALE GENOMIC DNA]</scope>
    <source>
        <strain evidence="2 3">AG-77</strain>
    </source>
</reference>
<dbReference type="EMBL" id="KV442106">
    <property type="protein sequence ID" value="OAQ23903.1"/>
    <property type="molecule type" value="Genomic_DNA"/>
</dbReference>
<proteinExistence type="predicted"/>
<feature type="region of interest" description="Disordered" evidence="1">
    <location>
        <begin position="1"/>
        <end position="72"/>
    </location>
</feature>
<feature type="compositionally biased region" description="Low complexity" evidence="1">
    <location>
        <begin position="36"/>
        <end position="50"/>
    </location>
</feature>
<accession>A0A197JFX6</accession>
<organism evidence="2 3">
    <name type="scientific">Linnemannia elongata AG-77</name>
    <dbReference type="NCBI Taxonomy" id="1314771"/>
    <lineage>
        <taxon>Eukaryota</taxon>
        <taxon>Fungi</taxon>
        <taxon>Fungi incertae sedis</taxon>
        <taxon>Mucoromycota</taxon>
        <taxon>Mortierellomycotina</taxon>
        <taxon>Mortierellomycetes</taxon>
        <taxon>Mortierellales</taxon>
        <taxon>Mortierellaceae</taxon>
        <taxon>Linnemannia</taxon>
    </lineage>
</organism>
<feature type="region of interest" description="Disordered" evidence="1">
    <location>
        <begin position="103"/>
        <end position="172"/>
    </location>
</feature>
<keyword evidence="3" id="KW-1185">Reference proteome</keyword>
<dbReference type="AlphaFoldDB" id="A0A197JFX6"/>
<evidence type="ECO:0000313" key="2">
    <source>
        <dbReference type="EMBL" id="OAQ23903.1"/>
    </source>
</evidence>
<feature type="compositionally biased region" description="Basic and acidic residues" evidence="1">
    <location>
        <begin position="141"/>
        <end position="151"/>
    </location>
</feature>
<protein>
    <submittedName>
        <fullName evidence="2">Uncharacterized protein</fullName>
    </submittedName>
</protein>
<name>A0A197JFX6_9FUNG</name>
<evidence type="ECO:0000256" key="1">
    <source>
        <dbReference type="SAM" id="MobiDB-lite"/>
    </source>
</evidence>